<dbReference type="GO" id="GO:0008745">
    <property type="term" value="F:N-acetylmuramoyl-L-alanine amidase activity"/>
    <property type="evidence" value="ECO:0007669"/>
    <property type="project" value="UniProtKB-EC"/>
</dbReference>
<evidence type="ECO:0000259" key="7">
    <source>
        <dbReference type="SMART" id="SM00644"/>
    </source>
</evidence>
<keyword evidence="4" id="KW-0961">Cell wall biogenesis/degradation</keyword>
<dbReference type="InterPro" id="IPR051206">
    <property type="entry name" value="NAMLAA_amidase_2"/>
</dbReference>
<organism evidence="8 9">
    <name type="scientific">Bacillus capparidis</name>
    <dbReference type="NCBI Taxonomy" id="1840411"/>
    <lineage>
        <taxon>Bacteria</taxon>
        <taxon>Bacillati</taxon>
        <taxon>Bacillota</taxon>
        <taxon>Bacilli</taxon>
        <taxon>Bacillales</taxon>
        <taxon>Bacillaceae</taxon>
        <taxon>Bacillus</taxon>
    </lineage>
</organism>
<gene>
    <name evidence="8" type="ORF">JOC74_001472</name>
</gene>
<dbReference type="CDD" id="cd06583">
    <property type="entry name" value="PGRP"/>
    <property type="match status" value="1"/>
</dbReference>
<accession>A0ABS4CTR2</accession>
<proteinExistence type="predicted"/>
<comment type="catalytic activity">
    <reaction evidence="1">
        <text>Hydrolyzes the link between N-acetylmuramoyl residues and L-amino acid residues in certain cell-wall glycopeptides.</text>
        <dbReference type="EC" id="3.5.1.28"/>
    </reaction>
</comment>
<protein>
    <recommendedName>
        <fullName evidence="2">N-acetylmuramoyl-L-alanine amidase</fullName>
        <ecNumber evidence="2">3.5.1.28</ecNumber>
    </recommendedName>
    <alternativeName>
        <fullName evidence="6">Autolysin</fullName>
    </alternativeName>
    <alternativeName>
        <fullName evidence="5">Cell wall hydrolase</fullName>
    </alternativeName>
</protein>
<evidence type="ECO:0000256" key="6">
    <source>
        <dbReference type="ARBA" id="ARBA00032390"/>
    </source>
</evidence>
<evidence type="ECO:0000313" key="8">
    <source>
        <dbReference type="EMBL" id="MBP1080979.1"/>
    </source>
</evidence>
<name>A0ABS4CTR2_9BACI</name>
<dbReference type="EC" id="3.5.1.28" evidence="2"/>
<keyword evidence="9" id="KW-1185">Reference proteome</keyword>
<sequence length="152" mass="17558">MFIVAHETGNNSADADAHFKYFNRHVTASSAHAFIDDTKILEILPLNEKAWHVQYQKAMDNILFGDDANDRAIGVELCRTGNFAKAYNRYVWYMSYLCRKFGLKPNKHIVSHKVLDPESRYDPESWLQPHGITWERFISDVTAVYNAWTGAM</sequence>
<dbReference type="PANTHER" id="PTHR30417:SF1">
    <property type="entry name" value="N-ACETYLMURAMOYL-L-ALANINE AMIDASE AMID"/>
    <property type="match status" value="1"/>
</dbReference>
<evidence type="ECO:0000256" key="3">
    <source>
        <dbReference type="ARBA" id="ARBA00022801"/>
    </source>
</evidence>
<dbReference type="SUPFAM" id="SSF55846">
    <property type="entry name" value="N-acetylmuramoyl-L-alanine amidase-like"/>
    <property type="match status" value="1"/>
</dbReference>
<evidence type="ECO:0000256" key="2">
    <source>
        <dbReference type="ARBA" id="ARBA00011901"/>
    </source>
</evidence>
<dbReference type="Gene3D" id="3.40.80.10">
    <property type="entry name" value="Peptidoglycan recognition protein-like"/>
    <property type="match status" value="1"/>
</dbReference>
<dbReference type="InterPro" id="IPR036505">
    <property type="entry name" value="Amidase/PGRP_sf"/>
</dbReference>
<dbReference type="Proteomes" id="UP000674416">
    <property type="component" value="Unassembled WGS sequence"/>
</dbReference>
<comment type="caution">
    <text evidence="8">The sequence shown here is derived from an EMBL/GenBank/DDBJ whole genome shotgun (WGS) entry which is preliminary data.</text>
</comment>
<feature type="domain" description="N-acetylmuramoyl-L-alanine amidase" evidence="7">
    <location>
        <begin position="1"/>
        <end position="124"/>
    </location>
</feature>
<evidence type="ECO:0000256" key="1">
    <source>
        <dbReference type="ARBA" id="ARBA00001561"/>
    </source>
</evidence>
<dbReference type="RefSeq" id="WP_376773351.1">
    <property type="nucleotide sequence ID" value="NZ_JAFDST010000002.1"/>
</dbReference>
<reference evidence="8 9" key="1">
    <citation type="submission" date="2021-01" db="EMBL/GenBank/DDBJ databases">
        <title>Genomic Encyclopedia of Type Strains, Phase IV (KMG-IV): sequencing the most valuable type-strain genomes for metagenomic binning, comparative biology and taxonomic classification.</title>
        <authorList>
            <person name="Goeker M."/>
        </authorList>
    </citation>
    <scope>NUCLEOTIDE SEQUENCE [LARGE SCALE GENOMIC DNA]</scope>
    <source>
        <strain evidence="8 9">DSM 103394</strain>
    </source>
</reference>
<evidence type="ECO:0000256" key="4">
    <source>
        <dbReference type="ARBA" id="ARBA00023316"/>
    </source>
</evidence>
<keyword evidence="3 8" id="KW-0378">Hydrolase</keyword>
<dbReference type="InterPro" id="IPR002502">
    <property type="entry name" value="Amidase_domain"/>
</dbReference>
<dbReference type="SMART" id="SM00644">
    <property type="entry name" value="Ami_2"/>
    <property type="match status" value="1"/>
</dbReference>
<dbReference type="Pfam" id="PF01510">
    <property type="entry name" value="Amidase_2"/>
    <property type="match status" value="1"/>
</dbReference>
<dbReference type="PANTHER" id="PTHR30417">
    <property type="entry name" value="N-ACETYLMURAMOYL-L-ALANINE AMIDASE AMID"/>
    <property type="match status" value="1"/>
</dbReference>
<evidence type="ECO:0000313" key="9">
    <source>
        <dbReference type="Proteomes" id="UP000674416"/>
    </source>
</evidence>
<evidence type="ECO:0000256" key="5">
    <source>
        <dbReference type="ARBA" id="ARBA00030881"/>
    </source>
</evidence>
<dbReference type="EMBL" id="JAFDST010000002">
    <property type="protein sequence ID" value="MBP1080979.1"/>
    <property type="molecule type" value="Genomic_DNA"/>
</dbReference>